<protein>
    <submittedName>
        <fullName evidence="2">Uncharacterized protein</fullName>
    </submittedName>
</protein>
<feature type="region of interest" description="Disordered" evidence="1">
    <location>
        <begin position="1"/>
        <end position="74"/>
    </location>
</feature>
<name>A0A8R2A8V2_ACYPI</name>
<evidence type="ECO:0000313" key="2">
    <source>
        <dbReference type="EnsemblMetazoa" id="XP_003247189.1"/>
    </source>
</evidence>
<feature type="compositionally biased region" description="Low complexity" evidence="1">
    <location>
        <begin position="55"/>
        <end position="65"/>
    </location>
</feature>
<dbReference type="AlphaFoldDB" id="A0A8R2A8V2"/>
<evidence type="ECO:0000313" key="3">
    <source>
        <dbReference type="Proteomes" id="UP000007819"/>
    </source>
</evidence>
<dbReference type="RefSeq" id="XP_003247189.1">
    <property type="nucleotide sequence ID" value="XM_003247141.3"/>
</dbReference>
<dbReference type="KEGG" id="api:100571424"/>
<dbReference type="GeneID" id="100571424"/>
<dbReference type="EnsemblMetazoa" id="XM_003247141.4">
    <property type="protein sequence ID" value="XP_003247189.1"/>
    <property type="gene ID" value="LOC100571424"/>
</dbReference>
<organism evidence="2 3">
    <name type="scientific">Acyrthosiphon pisum</name>
    <name type="common">Pea aphid</name>
    <dbReference type="NCBI Taxonomy" id="7029"/>
    <lineage>
        <taxon>Eukaryota</taxon>
        <taxon>Metazoa</taxon>
        <taxon>Ecdysozoa</taxon>
        <taxon>Arthropoda</taxon>
        <taxon>Hexapoda</taxon>
        <taxon>Insecta</taxon>
        <taxon>Pterygota</taxon>
        <taxon>Neoptera</taxon>
        <taxon>Paraneoptera</taxon>
        <taxon>Hemiptera</taxon>
        <taxon>Sternorrhyncha</taxon>
        <taxon>Aphidomorpha</taxon>
        <taxon>Aphidoidea</taxon>
        <taxon>Aphididae</taxon>
        <taxon>Macrosiphini</taxon>
        <taxon>Acyrthosiphon</taxon>
    </lineage>
</organism>
<evidence type="ECO:0000256" key="1">
    <source>
        <dbReference type="SAM" id="MobiDB-lite"/>
    </source>
</evidence>
<dbReference type="Proteomes" id="UP000007819">
    <property type="component" value="Chromosome X"/>
</dbReference>
<reference evidence="3" key="1">
    <citation type="submission" date="2010-06" db="EMBL/GenBank/DDBJ databases">
        <authorList>
            <person name="Jiang H."/>
            <person name="Abraham K."/>
            <person name="Ali S."/>
            <person name="Alsbrooks S.L."/>
            <person name="Anim B.N."/>
            <person name="Anosike U.S."/>
            <person name="Attaway T."/>
            <person name="Bandaranaike D.P."/>
            <person name="Battles P.K."/>
            <person name="Bell S.N."/>
            <person name="Bell A.V."/>
            <person name="Beltran B."/>
            <person name="Bickham C."/>
            <person name="Bustamante Y."/>
            <person name="Caleb T."/>
            <person name="Canada A."/>
            <person name="Cardenas V."/>
            <person name="Carter K."/>
            <person name="Chacko J."/>
            <person name="Chandrabose M.N."/>
            <person name="Chavez D."/>
            <person name="Chavez A."/>
            <person name="Chen L."/>
            <person name="Chu H.-S."/>
            <person name="Claassen K.J."/>
            <person name="Cockrell R."/>
            <person name="Collins M."/>
            <person name="Cooper J.A."/>
            <person name="Cree A."/>
            <person name="Curry S.M."/>
            <person name="Da Y."/>
            <person name="Dao M.D."/>
            <person name="Das B."/>
            <person name="Davila M.-L."/>
            <person name="Davy-Carroll L."/>
            <person name="Denson S."/>
            <person name="Dinh H."/>
            <person name="Ebong V.E."/>
            <person name="Edwards J.R."/>
            <person name="Egan A."/>
            <person name="El-Daye J."/>
            <person name="Escobedo L."/>
            <person name="Fernandez S."/>
            <person name="Fernando P.R."/>
            <person name="Flagg N."/>
            <person name="Forbes L.D."/>
            <person name="Fowler R.G."/>
            <person name="Fu Q."/>
            <person name="Gabisi R.A."/>
            <person name="Ganer J."/>
            <person name="Garbino Pronczuk A."/>
            <person name="Garcia R.M."/>
            <person name="Garner T."/>
            <person name="Garrett T.E."/>
            <person name="Gonzalez D.A."/>
            <person name="Hamid H."/>
            <person name="Hawkins E.S."/>
            <person name="Hirani K."/>
            <person name="Hogues M.E."/>
            <person name="Hollins B."/>
            <person name="Hsiao C.-H."/>
            <person name="Jabil R."/>
            <person name="James M.L."/>
            <person name="Jhangiani S.N."/>
            <person name="Johnson B."/>
            <person name="Johnson Q."/>
            <person name="Joshi V."/>
            <person name="Kalu J.B."/>
            <person name="Kam C."/>
            <person name="Kashfia A."/>
            <person name="Keebler J."/>
            <person name="Kisamo H."/>
            <person name="Kovar C.L."/>
            <person name="Lago L.A."/>
            <person name="Lai C.-Y."/>
            <person name="Laidlaw J."/>
            <person name="Lara F."/>
            <person name="Le T.-K."/>
            <person name="Lee S.L."/>
            <person name="Legall F.H."/>
            <person name="Lemon S.J."/>
            <person name="Lewis L.R."/>
            <person name="Li B."/>
            <person name="Liu Y."/>
            <person name="Liu Y.-S."/>
            <person name="Lopez J."/>
            <person name="Lozado R.J."/>
            <person name="Lu J."/>
            <person name="Madu R.C."/>
            <person name="Maheshwari M."/>
            <person name="Maheshwari R."/>
            <person name="Malloy K."/>
            <person name="Martinez E."/>
            <person name="Mathew T."/>
            <person name="Mercado I.C."/>
            <person name="Mercado C."/>
            <person name="Meyer B."/>
            <person name="Montgomery K."/>
            <person name="Morgan M.B."/>
            <person name="Munidasa M."/>
            <person name="Nazareth L.V."/>
            <person name="Nelson J."/>
            <person name="Ng B.M."/>
            <person name="Nguyen N.B."/>
            <person name="Nguyen P.Q."/>
            <person name="Nguyen T."/>
            <person name="Obregon M."/>
            <person name="Okwuonu G.O."/>
            <person name="Onwere C.G."/>
            <person name="Orozco G."/>
            <person name="Parra A."/>
            <person name="Patel S."/>
            <person name="Patil S."/>
            <person name="Perez A."/>
            <person name="Perez Y."/>
            <person name="Pham C."/>
            <person name="Primus E.L."/>
            <person name="Pu L.-L."/>
            <person name="Puazo M."/>
            <person name="Qin X."/>
            <person name="Quiroz J.B."/>
            <person name="Reese J."/>
            <person name="Richards S."/>
            <person name="Rives C.M."/>
            <person name="Robberts R."/>
            <person name="Ruiz S.J."/>
            <person name="Ruiz M.J."/>
            <person name="Santibanez J."/>
            <person name="Schneider B.W."/>
            <person name="Sisson I."/>
            <person name="Smith M."/>
            <person name="Sodergren E."/>
            <person name="Song X.-Z."/>
            <person name="Song B.B."/>
            <person name="Summersgill H."/>
            <person name="Thelus R."/>
            <person name="Thornton R.D."/>
            <person name="Trejos Z.Y."/>
            <person name="Usmani K."/>
            <person name="Vattathil S."/>
            <person name="Villasana D."/>
            <person name="Walker D.L."/>
            <person name="Wang S."/>
            <person name="Wang K."/>
            <person name="White C.S."/>
            <person name="Williams A.C."/>
            <person name="Williamson J."/>
            <person name="Wilson K."/>
            <person name="Woghiren I.O."/>
            <person name="Woodworth J.R."/>
            <person name="Worley K.C."/>
            <person name="Wright R.A."/>
            <person name="Wu W."/>
            <person name="Young L."/>
            <person name="Zhang L."/>
            <person name="Zhang J."/>
            <person name="Zhu Y."/>
            <person name="Muzny D.M."/>
            <person name="Weinstock G."/>
            <person name="Gibbs R.A."/>
        </authorList>
    </citation>
    <scope>NUCLEOTIDE SEQUENCE [LARGE SCALE GENOMIC DNA]</scope>
    <source>
        <strain evidence="3">LSR1</strain>
    </source>
</reference>
<feature type="compositionally biased region" description="Basic residues" evidence="1">
    <location>
        <begin position="1"/>
        <end position="12"/>
    </location>
</feature>
<sequence>MNAVKKNKKKLKLPNNGNGNGSSSMSEELVPPHNGEESQRLDEPILILDSDDSSNHSNQSSVQSISDDEGELNTHVVEQIPRSIEQLPIISSYGSVATGYMREYFIRNGFPVFVNHLTSINLISDDDDDQIL</sequence>
<accession>A0A8R2A8V2</accession>
<proteinExistence type="predicted"/>
<reference evidence="2" key="2">
    <citation type="submission" date="2022-06" db="UniProtKB">
        <authorList>
            <consortium name="EnsemblMetazoa"/>
        </authorList>
    </citation>
    <scope>IDENTIFICATION</scope>
</reference>
<keyword evidence="3" id="KW-1185">Reference proteome</keyword>
<feature type="compositionally biased region" description="Basic and acidic residues" evidence="1">
    <location>
        <begin position="34"/>
        <end position="43"/>
    </location>
</feature>